<dbReference type="GO" id="GO:0043957">
    <property type="term" value="F:acryloyl-CoA reductase (NADPH) activity"/>
    <property type="evidence" value="ECO:0007669"/>
    <property type="project" value="TreeGrafter"/>
</dbReference>
<dbReference type="PANTHER" id="PTHR43677">
    <property type="entry name" value="SHORT-CHAIN DEHYDROGENASE/REDUCTASE"/>
    <property type="match status" value="1"/>
</dbReference>
<dbReference type="OrthoDB" id="9782155at2"/>
<dbReference type="PATRIC" id="fig|1543721.4.peg.564"/>
<protein>
    <submittedName>
        <fullName evidence="2">Quinone oxidoreductase</fullName>
    </submittedName>
</protein>
<evidence type="ECO:0000313" key="2">
    <source>
        <dbReference type="EMBL" id="AKH19434.1"/>
    </source>
</evidence>
<dbReference type="CDD" id="cd05280">
    <property type="entry name" value="MDR_yhdh_yhfp"/>
    <property type="match status" value="1"/>
</dbReference>
<dbReference type="InterPro" id="IPR011032">
    <property type="entry name" value="GroES-like_sf"/>
</dbReference>
<dbReference type="Pfam" id="PF00107">
    <property type="entry name" value="ADH_zinc_N"/>
    <property type="match status" value="1"/>
</dbReference>
<dbReference type="AlphaFoldDB" id="A0A0F7JVQ5"/>
<dbReference type="InterPro" id="IPR014188">
    <property type="entry name" value="Acrylyl-CoA_reductase_AcuI"/>
</dbReference>
<evidence type="ECO:0000313" key="3">
    <source>
        <dbReference type="Proteomes" id="UP000034410"/>
    </source>
</evidence>
<proteinExistence type="predicted"/>
<accession>A0A0F7JVQ5</accession>
<feature type="domain" description="Enoyl reductase (ER)" evidence="1">
    <location>
        <begin position="21"/>
        <end position="328"/>
    </location>
</feature>
<dbReference type="InterPro" id="IPR036291">
    <property type="entry name" value="NAD(P)-bd_dom_sf"/>
</dbReference>
<evidence type="ECO:0000259" key="1">
    <source>
        <dbReference type="SMART" id="SM00829"/>
    </source>
</evidence>
<reference evidence="2 3" key="1">
    <citation type="journal article" date="2015" name="Genome Announc.">
        <title>Complete Genome Sequence of Sedimenticola thiotaurini Strain SIP-G1, a Polyphosphate- and Polyhydroxyalkanoate-Accumulating Sulfur-Oxidizing Gammaproteobacterium Isolated from Salt Marsh Sediments.</title>
        <authorList>
            <person name="Flood B.E."/>
            <person name="Jones D.S."/>
            <person name="Bailey J.V."/>
        </authorList>
    </citation>
    <scope>NUCLEOTIDE SEQUENCE [LARGE SCALE GENOMIC DNA]</scope>
    <source>
        <strain evidence="2 3">SIP-G1</strain>
    </source>
</reference>
<dbReference type="NCBIfam" id="TIGR02823">
    <property type="entry name" value="oxido_YhdH"/>
    <property type="match status" value="1"/>
</dbReference>
<dbReference type="SMART" id="SM00829">
    <property type="entry name" value="PKS_ER"/>
    <property type="match status" value="1"/>
</dbReference>
<dbReference type="EMBL" id="CP011412">
    <property type="protein sequence ID" value="AKH19434.1"/>
    <property type="molecule type" value="Genomic_DNA"/>
</dbReference>
<dbReference type="InterPro" id="IPR013154">
    <property type="entry name" value="ADH-like_N"/>
</dbReference>
<sequence>MSETQFRALVVEEAEPNRYVTHIRTRRIDELPAGEVLVKVHYSALNYKDALSSIGNKGVTRNYPHTPGIDAAGVVVASEQADFAVGDQIIVTSYDLGMNTDGALAEYIRVPAAWVIKRPQGLSLKAAMMFGTAGLTAALMMDALVRNGVTPEAGPVLVTGATGGVGSLAVAMLAKAGFSVTAVTGKVDAADFLQSLGANEVVGREAIIDTQRPMLKEQWAGVIDVVGGDMLASAIKATRYGGVVTCAGLVGSPELHTTVFPFILRGVSLIGVDSAEADMAERVTAWNRMASEWKPDCLDTLTTEITLDEVPEKLKQILQGQAHGHYLVKIA</sequence>
<dbReference type="Pfam" id="PF08240">
    <property type="entry name" value="ADH_N"/>
    <property type="match status" value="1"/>
</dbReference>
<dbReference type="InterPro" id="IPR051397">
    <property type="entry name" value="Zn-ADH-like_protein"/>
</dbReference>
<name>A0A0F7JVQ5_9GAMM</name>
<dbReference type="KEGG" id="seds:AAY24_02685"/>
<dbReference type="RefSeq" id="WP_046858373.1">
    <property type="nucleotide sequence ID" value="NZ_CP011412.1"/>
</dbReference>
<dbReference type="SUPFAM" id="SSF51735">
    <property type="entry name" value="NAD(P)-binding Rossmann-fold domains"/>
    <property type="match status" value="1"/>
</dbReference>
<dbReference type="SUPFAM" id="SSF50129">
    <property type="entry name" value="GroES-like"/>
    <property type="match status" value="1"/>
</dbReference>
<dbReference type="Gene3D" id="3.90.180.10">
    <property type="entry name" value="Medium-chain alcohol dehydrogenases, catalytic domain"/>
    <property type="match status" value="1"/>
</dbReference>
<keyword evidence="3" id="KW-1185">Reference proteome</keyword>
<dbReference type="Proteomes" id="UP000034410">
    <property type="component" value="Chromosome"/>
</dbReference>
<dbReference type="PANTHER" id="PTHR43677:SF1">
    <property type="entry name" value="ACRYLYL-COA REDUCTASE ACUI-RELATED"/>
    <property type="match status" value="1"/>
</dbReference>
<organism evidence="2 3">
    <name type="scientific">Sedimenticola thiotaurini</name>
    <dbReference type="NCBI Taxonomy" id="1543721"/>
    <lineage>
        <taxon>Bacteria</taxon>
        <taxon>Pseudomonadati</taxon>
        <taxon>Pseudomonadota</taxon>
        <taxon>Gammaproteobacteria</taxon>
        <taxon>Chromatiales</taxon>
        <taxon>Sedimenticolaceae</taxon>
        <taxon>Sedimenticola</taxon>
    </lineage>
</organism>
<gene>
    <name evidence="2" type="ORF">AAY24_02685</name>
</gene>
<dbReference type="Gene3D" id="3.40.50.720">
    <property type="entry name" value="NAD(P)-binding Rossmann-like Domain"/>
    <property type="match status" value="1"/>
</dbReference>
<dbReference type="InterPro" id="IPR020843">
    <property type="entry name" value="ER"/>
</dbReference>
<dbReference type="InterPro" id="IPR013149">
    <property type="entry name" value="ADH-like_C"/>
</dbReference>